<dbReference type="SUPFAM" id="SSF69255">
    <property type="entry name" value="gp5 N-terminal domain-like"/>
    <property type="match status" value="1"/>
</dbReference>
<dbReference type="Pfam" id="PF04717">
    <property type="entry name" value="Phage_base_V"/>
    <property type="match status" value="1"/>
</dbReference>
<dbReference type="NCBIfam" id="TIGR01646">
    <property type="entry name" value="vgr_GE"/>
    <property type="match status" value="1"/>
</dbReference>
<sequence length="660" mass="72128">MPIMQPTQANRPVTVTSPLGADVLLFRRMQCSEALGRLFEFRLQLASTRADIATADLLGQPLTVALDLEDGGQRYFHGIVTRFACMGHRDGMPAWEALVHPALWLLTRSSNCRIFQDKTVLEIVKAVCGDSAYGGLVRIDAGKLAATPAKRDFCVQYRESDFDFVSRLMEEEGIYYYFRHEAASHTMVLADGYGAHASAAGYATLPFWDEQEGRRAPAKSVTRMWPAGAVQAAEYVLNDYDFEQPAAIRNAGLLVKSVIAAPFIAQRFRQYDYPGRYKAAGAGESRARARMEALHGQGEQVDASTTARGLAAGGLFKLAEHPRADQNREFLVTATSTEFATSAYGSGGAQGAFEFQCAFQAVGKEHSYRPPRIAARPCVHGPQTAIVVGKAGEETWTDQHGRIKVQFHWERERHDDETSSCWVRVQQGWAGKGWGMLFLPRIGMEVVVSFLEGDPDQPLVTGCVYNADTVVPYDLPANQTRSTIKTNSSKGGGGYNELRFEDKKGAEEVYLQAEKDFNRVVKNNDTLKVGFEKQDKGDQTIAICHDQSLDVGHDRSVHVVNDESVKVDANQKIEVGKDRATQVGKDDTVKVDGQQKVDVGQTIVIEAGTSIELKVGASSVKIEPAKITLKSAQIAVEADGVVSIKAGGMLTAEGALVKIN</sequence>
<evidence type="ECO:0000259" key="5">
    <source>
        <dbReference type="Pfam" id="PF22178"/>
    </source>
</evidence>
<dbReference type="Proteomes" id="UP000321323">
    <property type="component" value="Chromosome"/>
</dbReference>
<protein>
    <submittedName>
        <fullName evidence="6">Type VI secretion system tip protein VgrG</fullName>
    </submittedName>
</protein>
<organism evidence="6 7">
    <name type="scientific">[Empedobacter] haloabium</name>
    <dbReference type="NCBI Taxonomy" id="592317"/>
    <lineage>
        <taxon>Bacteria</taxon>
        <taxon>Pseudomonadati</taxon>
        <taxon>Pseudomonadota</taxon>
        <taxon>Betaproteobacteria</taxon>
        <taxon>Burkholderiales</taxon>
        <taxon>Oxalobacteraceae</taxon>
        <taxon>Telluria group</taxon>
        <taxon>Telluria group incertae sedis</taxon>
    </lineage>
</organism>
<comment type="similarity">
    <text evidence="2">Belongs to the VgrG protein family.</text>
</comment>
<comment type="subcellular location">
    <subcellularLocation>
        <location evidence="1">Secreted</location>
    </subcellularLocation>
</comment>
<dbReference type="Gene3D" id="3.55.50.10">
    <property type="entry name" value="Baseplate protein-like domains"/>
    <property type="match status" value="1"/>
</dbReference>
<feature type="domain" description="Gp5/Type VI secretion system Vgr C-terminal trimerisation" evidence="5">
    <location>
        <begin position="482"/>
        <end position="599"/>
    </location>
</feature>
<keyword evidence="7" id="KW-1185">Reference proteome</keyword>
<keyword evidence="3" id="KW-0964">Secreted</keyword>
<evidence type="ECO:0000313" key="7">
    <source>
        <dbReference type="Proteomes" id="UP000321323"/>
    </source>
</evidence>
<dbReference type="Pfam" id="PF05954">
    <property type="entry name" value="Phage_GPD"/>
    <property type="match status" value="1"/>
</dbReference>
<dbReference type="Gene3D" id="4.10.220.110">
    <property type="match status" value="1"/>
</dbReference>
<dbReference type="InterPro" id="IPR037026">
    <property type="entry name" value="Vgr_OB-fold_dom_sf"/>
</dbReference>
<dbReference type="Gene3D" id="2.30.110.50">
    <property type="match status" value="1"/>
</dbReference>
<gene>
    <name evidence="6" type="ORF">E7V67_015125</name>
</gene>
<dbReference type="InterPro" id="IPR006533">
    <property type="entry name" value="T6SS_Vgr_RhsGE"/>
</dbReference>
<dbReference type="Pfam" id="PF22178">
    <property type="entry name" value="Gp5_trimer_C"/>
    <property type="match status" value="1"/>
</dbReference>
<dbReference type="InterPro" id="IPR050708">
    <property type="entry name" value="T6SS_VgrG/RHS"/>
</dbReference>
<dbReference type="PANTHER" id="PTHR32305">
    <property type="match status" value="1"/>
</dbReference>
<dbReference type="EMBL" id="CP136508">
    <property type="protein sequence ID" value="WUR11051.1"/>
    <property type="molecule type" value="Genomic_DNA"/>
</dbReference>
<feature type="domain" description="Gp5/Type VI secretion system Vgr protein OB-fold" evidence="4">
    <location>
        <begin position="397"/>
        <end position="465"/>
    </location>
</feature>
<evidence type="ECO:0000313" key="6">
    <source>
        <dbReference type="EMBL" id="WUR11051.1"/>
    </source>
</evidence>
<proteinExistence type="inferred from homology"/>
<dbReference type="InterPro" id="IPR006531">
    <property type="entry name" value="Gp5/Vgr_OB"/>
</dbReference>
<name>A0ABZ1UDY8_9BURK</name>
<evidence type="ECO:0000256" key="1">
    <source>
        <dbReference type="ARBA" id="ARBA00004613"/>
    </source>
</evidence>
<evidence type="ECO:0000256" key="2">
    <source>
        <dbReference type="ARBA" id="ARBA00005558"/>
    </source>
</evidence>
<evidence type="ECO:0000259" key="4">
    <source>
        <dbReference type="Pfam" id="PF04717"/>
    </source>
</evidence>
<dbReference type="SUPFAM" id="SSF69279">
    <property type="entry name" value="Phage tail proteins"/>
    <property type="match status" value="2"/>
</dbReference>
<dbReference type="Gene3D" id="2.40.50.230">
    <property type="entry name" value="Gp5 N-terminal domain"/>
    <property type="match status" value="1"/>
</dbReference>
<evidence type="ECO:0000256" key="3">
    <source>
        <dbReference type="ARBA" id="ARBA00022525"/>
    </source>
</evidence>
<dbReference type="InterPro" id="IPR017847">
    <property type="entry name" value="T6SS_RhsGE_Vgr_subset"/>
</dbReference>
<dbReference type="PANTHER" id="PTHR32305:SF15">
    <property type="entry name" value="PROTEIN RHSA-RELATED"/>
    <property type="match status" value="1"/>
</dbReference>
<accession>A0ABZ1UDY8</accession>
<dbReference type="SUPFAM" id="SSF69349">
    <property type="entry name" value="Phage fibre proteins"/>
    <property type="match status" value="1"/>
</dbReference>
<dbReference type="InterPro" id="IPR054030">
    <property type="entry name" value="Gp5_Vgr_C"/>
</dbReference>
<reference evidence="6 7" key="1">
    <citation type="journal article" date="2019" name="Int. J. Syst. Evol. Microbiol.">
        <title>The Draft Whole-Genome Sequence of the Antibiotic Producer Empedobacter haloabium ATCC 31962 Provides Indications for Its Taxonomic Reclassification.</title>
        <authorList>
            <person name="Miess H."/>
            <person name="Arlt P."/>
            <person name="Apel A.K."/>
            <person name="Weber T."/>
            <person name="Nieselt K."/>
            <person name="Hanssen F."/>
            <person name="Czemmel S."/>
            <person name="Nahnsen S."/>
            <person name="Gross H."/>
        </authorList>
    </citation>
    <scope>NUCLEOTIDE SEQUENCE [LARGE SCALE GENOMIC DNA]</scope>
    <source>
        <strain evidence="6 7">ATCC 31962</strain>
    </source>
</reference>
<dbReference type="NCBIfam" id="TIGR03361">
    <property type="entry name" value="VI_Rhs_Vgr"/>
    <property type="match status" value="1"/>
</dbReference>